<accession>A0A8X6H1E4</accession>
<sequence>MNFIPANGESKNLNQANVESNYVVWNKKVPDTELEKFKKIIEEKYNLKFQTYWDLRLSRYFPIFLILEERNYQD</sequence>
<proteinExistence type="predicted"/>
<reference evidence="1" key="1">
    <citation type="submission" date="2020-07" db="EMBL/GenBank/DDBJ databases">
        <title>Multicomponent nature underlies the extraordinary mechanical properties of spider dragline silk.</title>
        <authorList>
            <person name="Kono N."/>
            <person name="Nakamura H."/>
            <person name="Mori M."/>
            <person name="Yoshida Y."/>
            <person name="Ohtoshi R."/>
            <person name="Malay A.D."/>
            <person name="Moran D.A.P."/>
            <person name="Tomita M."/>
            <person name="Numata K."/>
            <person name="Arakawa K."/>
        </authorList>
    </citation>
    <scope>NUCLEOTIDE SEQUENCE</scope>
</reference>
<gene>
    <name evidence="1" type="primary">NCL1_17054</name>
    <name evidence="1" type="ORF">TNCT_203591</name>
</gene>
<dbReference type="AlphaFoldDB" id="A0A8X6H1E4"/>
<dbReference type="EMBL" id="BMAO01017256">
    <property type="protein sequence ID" value="GFR14433.1"/>
    <property type="molecule type" value="Genomic_DNA"/>
</dbReference>
<evidence type="ECO:0000313" key="1">
    <source>
        <dbReference type="EMBL" id="GFR14433.1"/>
    </source>
</evidence>
<organism evidence="1 2">
    <name type="scientific">Trichonephila clavata</name>
    <name type="common">Joro spider</name>
    <name type="synonym">Nephila clavata</name>
    <dbReference type="NCBI Taxonomy" id="2740835"/>
    <lineage>
        <taxon>Eukaryota</taxon>
        <taxon>Metazoa</taxon>
        <taxon>Ecdysozoa</taxon>
        <taxon>Arthropoda</taxon>
        <taxon>Chelicerata</taxon>
        <taxon>Arachnida</taxon>
        <taxon>Araneae</taxon>
        <taxon>Araneomorphae</taxon>
        <taxon>Entelegynae</taxon>
        <taxon>Araneoidea</taxon>
        <taxon>Nephilidae</taxon>
        <taxon>Trichonephila</taxon>
    </lineage>
</organism>
<keyword evidence="2" id="KW-1185">Reference proteome</keyword>
<dbReference type="Proteomes" id="UP000887116">
    <property type="component" value="Unassembled WGS sequence"/>
</dbReference>
<name>A0A8X6H1E4_TRICU</name>
<evidence type="ECO:0000313" key="2">
    <source>
        <dbReference type="Proteomes" id="UP000887116"/>
    </source>
</evidence>
<comment type="caution">
    <text evidence="1">The sequence shown here is derived from an EMBL/GenBank/DDBJ whole genome shotgun (WGS) entry which is preliminary data.</text>
</comment>
<protein>
    <submittedName>
        <fullName evidence="1">Acetoacetyl-CoA synthetase</fullName>
    </submittedName>
</protein>